<dbReference type="PANTHER" id="PTHR34846:SF11">
    <property type="entry name" value="4-CARBOXYMUCONOLACTONE DECARBOXYLASE FAMILY PROTEIN (AFU_ORTHOLOGUE AFUA_6G11590)"/>
    <property type="match status" value="1"/>
</dbReference>
<dbReference type="GO" id="GO:0051920">
    <property type="term" value="F:peroxiredoxin activity"/>
    <property type="evidence" value="ECO:0007669"/>
    <property type="project" value="InterPro"/>
</dbReference>
<dbReference type="SUPFAM" id="SSF69118">
    <property type="entry name" value="AhpD-like"/>
    <property type="match status" value="1"/>
</dbReference>
<name>A0A939PAJ3_9ACTN</name>
<gene>
    <name evidence="2" type="ORF">J4573_15925</name>
</gene>
<dbReference type="AlphaFoldDB" id="A0A939PAJ3"/>
<dbReference type="Proteomes" id="UP000669179">
    <property type="component" value="Unassembled WGS sequence"/>
</dbReference>
<dbReference type="InterPro" id="IPR029032">
    <property type="entry name" value="AhpD-like"/>
</dbReference>
<comment type="caution">
    <text evidence="2">The sequence shown here is derived from an EMBL/GenBank/DDBJ whole genome shotgun (WGS) entry which is preliminary data.</text>
</comment>
<protein>
    <submittedName>
        <fullName evidence="2">Carboxymuconolactone decarboxylase family protein</fullName>
    </submittedName>
</protein>
<organism evidence="2 3">
    <name type="scientific">Actinomadura barringtoniae</name>
    <dbReference type="NCBI Taxonomy" id="1427535"/>
    <lineage>
        <taxon>Bacteria</taxon>
        <taxon>Bacillati</taxon>
        <taxon>Actinomycetota</taxon>
        <taxon>Actinomycetes</taxon>
        <taxon>Streptosporangiales</taxon>
        <taxon>Thermomonosporaceae</taxon>
        <taxon>Actinomadura</taxon>
    </lineage>
</organism>
<keyword evidence="3" id="KW-1185">Reference proteome</keyword>
<proteinExistence type="predicted"/>
<evidence type="ECO:0000313" key="3">
    <source>
        <dbReference type="Proteomes" id="UP000669179"/>
    </source>
</evidence>
<sequence length="203" mass="22155">MTRQQAFTPDELDGERLAVYRSITEGPRARGPRLFELVSESGSLLGPFNEFLLSPRLGDALQNLGAAIRYESSLSGRAREMAILVVAAAWDSAFERSAHEAVGRSVGLTESELTAIASQAPLDLDDPHEAAVLRLTRALVTGDVDDATWSACVPPLNRETVFELTTLVGYYATLALQMRTFRIADPGIPVPERRPDPQRPDAH</sequence>
<dbReference type="Gene3D" id="1.20.1290.10">
    <property type="entry name" value="AhpD-like"/>
    <property type="match status" value="1"/>
</dbReference>
<dbReference type="EMBL" id="JAGEOJ010000006">
    <property type="protein sequence ID" value="MBO2448592.1"/>
    <property type="molecule type" value="Genomic_DNA"/>
</dbReference>
<dbReference type="PANTHER" id="PTHR34846">
    <property type="entry name" value="4-CARBOXYMUCONOLACTONE DECARBOXYLASE FAMILY PROTEIN (AFU_ORTHOLOGUE AFUA_6G11590)"/>
    <property type="match status" value="1"/>
</dbReference>
<dbReference type="InterPro" id="IPR003779">
    <property type="entry name" value="CMD-like"/>
</dbReference>
<evidence type="ECO:0000313" key="2">
    <source>
        <dbReference type="EMBL" id="MBO2448592.1"/>
    </source>
</evidence>
<reference evidence="2" key="1">
    <citation type="submission" date="2021-03" db="EMBL/GenBank/DDBJ databases">
        <authorList>
            <person name="Kanchanasin P."/>
            <person name="Saeng-In P."/>
            <person name="Phongsopitanun W."/>
            <person name="Yuki M."/>
            <person name="Kudo T."/>
            <person name="Ohkuma M."/>
            <person name="Tanasupawat S."/>
        </authorList>
    </citation>
    <scope>NUCLEOTIDE SEQUENCE</scope>
    <source>
        <strain evidence="2">GKU 128</strain>
    </source>
</reference>
<dbReference type="Pfam" id="PF02627">
    <property type="entry name" value="CMD"/>
    <property type="match status" value="1"/>
</dbReference>
<accession>A0A939PAJ3</accession>
<evidence type="ECO:0000259" key="1">
    <source>
        <dbReference type="Pfam" id="PF02627"/>
    </source>
</evidence>
<feature type="domain" description="Carboxymuconolactone decarboxylase-like" evidence="1">
    <location>
        <begin position="55"/>
        <end position="137"/>
    </location>
</feature>